<evidence type="ECO:0000313" key="1">
    <source>
        <dbReference type="EMBL" id="JAW15541.1"/>
    </source>
</evidence>
<proteinExistence type="predicted"/>
<dbReference type="AlphaFoldDB" id="A0A224Y4T7"/>
<sequence length="81" mass="9664">MFGFYKNLFFWLYVSALVQAFFSDRIQVIILIHNVNFTSYTISMWLPEIWGPQNSLLRISNPSFRERSHKKEVKRGYSGEL</sequence>
<protein>
    <submittedName>
        <fullName evidence="1">Putative secreted protein</fullName>
    </submittedName>
</protein>
<name>A0A224Y4T7_9HEMI</name>
<reference evidence="1" key="1">
    <citation type="journal article" date="2018" name="PLoS Negl. Trop. Dis.">
        <title>An insight into the salivary gland and fat body transcriptome of Panstrongylus lignarius (Hemiptera: Heteroptera), the main vector of Chagas disease in Peru.</title>
        <authorList>
            <person name="Nevoa J.C."/>
            <person name="Mendes M.T."/>
            <person name="da Silva M.V."/>
            <person name="Soares S.C."/>
            <person name="Oliveira C.J.F."/>
            <person name="Ribeiro J.M.C."/>
        </authorList>
    </citation>
    <scope>NUCLEOTIDE SEQUENCE</scope>
</reference>
<accession>A0A224Y4T7</accession>
<dbReference type="EMBL" id="GFTR01000885">
    <property type="protein sequence ID" value="JAW15541.1"/>
    <property type="molecule type" value="Transcribed_RNA"/>
</dbReference>
<organism evidence="1">
    <name type="scientific">Panstrongylus lignarius</name>
    <dbReference type="NCBI Taxonomy" id="156445"/>
    <lineage>
        <taxon>Eukaryota</taxon>
        <taxon>Metazoa</taxon>
        <taxon>Ecdysozoa</taxon>
        <taxon>Arthropoda</taxon>
        <taxon>Hexapoda</taxon>
        <taxon>Insecta</taxon>
        <taxon>Pterygota</taxon>
        <taxon>Neoptera</taxon>
        <taxon>Paraneoptera</taxon>
        <taxon>Hemiptera</taxon>
        <taxon>Heteroptera</taxon>
        <taxon>Panheteroptera</taxon>
        <taxon>Cimicomorpha</taxon>
        <taxon>Reduviidae</taxon>
        <taxon>Triatominae</taxon>
        <taxon>Panstrongylus</taxon>
    </lineage>
</organism>